<gene>
    <name evidence="1" type="ORF">L6164_008142</name>
</gene>
<protein>
    <submittedName>
        <fullName evidence="1">Uncharacterized protein</fullName>
    </submittedName>
</protein>
<evidence type="ECO:0000313" key="1">
    <source>
        <dbReference type="EMBL" id="KAI4347324.1"/>
    </source>
</evidence>
<accession>A0ACB9PEP3</accession>
<proteinExistence type="predicted"/>
<keyword evidence="2" id="KW-1185">Reference proteome</keyword>
<organism evidence="1 2">
    <name type="scientific">Bauhinia variegata</name>
    <name type="common">Purple orchid tree</name>
    <name type="synonym">Phanera variegata</name>
    <dbReference type="NCBI Taxonomy" id="167791"/>
    <lineage>
        <taxon>Eukaryota</taxon>
        <taxon>Viridiplantae</taxon>
        <taxon>Streptophyta</taxon>
        <taxon>Embryophyta</taxon>
        <taxon>Tracheophyta</taxon>
        <taxon>Spermatophyta</taxon>
        <taxon>Magnoliopsida</taxon>
        <taxon>eudicotyledons</taxon>
        <taxon>Gunneridae</taxon>
        <taxon>Pentapetalae</taxon>
        <taxon>rosids</taxon>
        <taxon>fabids</taxon>
        <taxon>Fabales</taxon>
        <taxon>Fabaceae</taxon>
        <taxon>Cercidoideae</taxon>
        <taxon>Cercideae</taxon>
        <taxon>Bauhiniinae</taxon>
        <taxon>Bauhinia</taxon>
    </lineage>
</organism>
<comment type="caution">
    <text evidence="1">The sequence shown here is derived from an EMBL/GenBank/DDBJ whole genome shotgun (WGS) entry which is preliminary data.</text>
</comment>
<reference evidence="1 2" key="1">
    <citation type="journal article" date="2022" name="DNA Res.">
        <title>Chromosomal-level genome assembly of the orchid tree Bauhinia variegata (Leguminosae; Cercidoideae) supports the allotetraploid origin hypothesis of Bauhinia.</title>
        <authorList>
            <person name="Zhong Y."/>
            <person name="Chen Y."/>
            <person name="Zheng D."/>
            <person name="Pang J."/>
            <person name="Liu Y."/>
            <person name="Luo S."/>
            <person name="Meng S."/>
            <person name="Qian L."/>
            <person name="Wei D."/>
            <person name="Dai S."/>
            <person name="Zhou R."/>
        </authorList>
    </citation>
    <scope>NUCLEOTIDE SEQUENCE [LARGE SCALE GENOMIC DNA]</scope>
    <source>
        <strain evidence="1">BV-YZ2020</strain>
    </source>
</reference>
<dbReference type="Proteomes" id="UP000828941">
    <property type="component" value="Chromosome 4"/>
</dbReference>
<dbReference type="EMBL" id="CM039429">
    <property type="protein sequence ID" value="KAI4347324.1"/>
    <property type="molecule type" value="Genomic_DNA"/>
</dbReference>
<evidence type="ECO:0000313" key="2">
    <source>
        <dbReference type="Proteomes" id="UP000828941"/>
    </source>
</evidence>
<sequence length="323" mass="36284">MEEENLPEVVLSSGQKMPIIGLGTGGGTSSLPPNNVLTSIFIDAIQIGYRHFDTAANYGTEEALGQAVAKALEKDIIKSRDQIFITSKLWCTDANHDLVLPALNATLKKLGLDYVDLYLIHWPVRLKQGVEGLKFTGEDIIPFDMKGTWEAMEECHRLGLVKSIGVSNFGIKKLTQLLENATIPPAVNQVEMSPIWQQGNLREFCKQKGIYVTAWSPLGAYNALWGSPAVMENPILQDIALARKKSVAQIAIRWICEQDAGAIVKSFNKERMKQNLEIFDWELSQEESEKISQIPQRRQFRAELFISENGPYKSFEELWDDDV</sequence>
<name>A0ACB9PEP3_BAUVA</name>